<dbReference type="InterPro" id="IPR022764">
    <property type="entry name" value="Peptidase_S54_rhomboid_dom"/>
</dbReference>
<feature type="transmembrane region" description="Helical" evidence="7">
    <location>
        <begin position="12"/>
        <end position="29"/>
    </location>
</feature>
<reference evidence="9 10" key="1">
    <citation type="submission" date="2015-03" db="EMBL/GenBank/DDBJ databases">
        <title>Genome sequence of Tenacibaculum sp. S2-2, isolated from intestinal microbiota of sea cucumber, Apostichopus japonicas.</title>
        <authorList>
            <person name="Shao Z."/>
            <person name="Wang L."/>
            <person name="Li X."/>
        </authorList>
    </citation>
    <scope>NUCLEOTIDE SEQUENCE [LARGE SCALE GENOMIC DNA]</scope>
    <source>
        <strain evidence="9 10">S2-2</strain>
    </source>
</reference>
<feature type="transmembrane region" description="Helical" evidence="7">
    <location>
        <begin position="218"/>
        <end position="237"/>
    </location>
</feature>
<feature type="transmembrane region" description="Helical" evidence="7">
    <location>
        <begin position="192"/>
        <end position="212"/>
    </location>
</feature>
<dbReference type="OrthoDB" id="9807874at2"/>
<dbReference type="STRING" id="1635173.WH52_09315"/>
<dbReference type="GO" id="GO:0004252">
    <property type="term" value="F:serine-type endopeptidase activity"/>
    <property type="evidence" value="ECO:0007669"/>
    <property type="project" value="InterPro"/>
</dbReference>
<evidence type="ECO:0000256" key="7">
    <source>
        <dbReference type="SAM" id="Phobius"/>
    </source>
</evidence>
<evidence type="ECO:0000256" key="2">
    <source>
        <dbReference type="ARBA" id="ARBA00009045"/>
    </source>
</evidence>
<dbReference type="InParanoid" id="A0A1Y2PB19"/>
<evidence type="ECO:0000313" key="9">
    <source>
        <dbReference type="EMBL" id="OSY87632.1"/>
    </source>
</evidence>
<keyword evidence="3 7" id="KW-0812">Transmembrane</keyword>
<feature type="transmembrane region" description="Helical" evidence="7">
    <location>
        <begin position="86"/>
        <end position="107"/>
    </location>
</feature>
<proteinExistence type="inferred from homology"/>
<dbReference type="SUPFAM" id="SSF144091">
    <property type="entry name" value="Rhomboid-like"/>
    <property type="match status" value="1"/>
</dbReference>
<dbReference type="Proteomes" id="UP000194221">
    <property type="component" value="Unassembled WGS sequence"/>
</dbReference>
<comment type="caution">
    <text evidence="9">The sequence shown here is derived from an EMBL/GenBank/DDBJ whole genome shotgun (WGS) entry which is preliminary data.</text>
</comment>
<dbReference type="Pfam" id="PF01694">
    <property type="entry name" value="Rhomboid"/>
    <property type="match status" value="1"/>
</dbReference>
<comment type="subcellular location">
    <subcellularLocation>
        <location evidence="1">Membrane</location>
        <topology evidence="1">Multi-pass membrane protein</topology>
    </subcellularLocation>
</comment>
<evidence type="ECO:0000256" key="6">
    <source>
        <dbReference type="ARBA" id="ARBA00023136"/>
    </source>
</evidence>
<protein>
    <submittedName>
        <fullName evidence="9">Protease</fullName>
    </submittedName>
</protein>
<dbReference type="PANTHER" id="PTHR43731:SF14">
    <property type="entry name" value="PRESENILIN-ASSOCIATED RHOMBOID-LIKE PROTEIN, MITOCHONDRIAL"/>
    <property type="match status" value="1"/>
</dbReference>
<sequence>MVFPKLTSTIKHIVLINLIMFITPTLLNLDLTNITNLHYPLNPMFGMWQYFTSIFMHGSWGHLIFNMLGLWMFGSSVEQFLGKTKFLFLYLSAGIGAGLIFTLIDYIQFQQIYTIFTEAGLLKSEIITILEKGSTNDPRVIQSITQEQFNQIGLIYNKVLLGASGAVFGIFSASAVFFPNSKTLVFPIPFPIPMKVLIISLVLSDLFLGTFSLPGDNIARFAHVGGAIIGFIISWYWTKKK</sequence>
<dbReference type="EMBL" id="LAPZ01000007">
    <property type="protein sequence ID" value="OSY87632.1"/>
    <property type="molecule type" value="Genomic_DNA"/>
</dbReference>
<dbReference type="GO" id="GO:0006508">
    <property type="term" value="P:proteolysis"/>
    <property type="evidence" value="ECO:0007669"/>
    <property type="project" value="UniProtKB-KW"/>
</dbReference>
<keyword evidence="4" id="KW-0378">Hydrolase</keyword>
<dbReference type="InterPro" id="IPR035952">
    <property type="entry name" value="Rhomboid-like_sf"/>
</dbReference>
<feature type="transmembrane region" description="Helical" evidence="7">
    <location>
        <begin position="159"/>
        <end position="180"/>
    </location>
</feature>
<feature type="transmembrane region" description="Helical" evidence="7">
    <location>
        <begin position="49"/>
        <end position="74"/>
    </location>
</feature>
<dbReference type="PANTHER" id="PTHR43731">
    <property type="entry name" value="RHOMBOID PROTEASE"/>
    <property type="match status" value="1"/>
</dbReference>
<organism evidence="9 10">
    <name type="scientific">Tenacibaculum holothuriorum</name>
    <dbReference type="NCBI Taxonomy" id="1635173"/>
    <lineage>
        <taxon>Bacteria</taxon>
        <taxon>Pseudomonadati</taxon>
        <taxon>Bacteroidota</taxon>
        <taxon>Flavobacteriia</taxon>
        <taxon>Flavobacteriales</taxon>
        <taxon>Flavobacteriaceae</taxon>
        <taxon>Tenacibaculum</taxon>
    </lineage>
</organism>
<evidence type="ECO:0000313" key="10">
    <source>
        <dbReference type="Proteomes" id="UP000194221"/>
    </source>
</evidence>
<evidence type="ECO:0000256" key="4">
    <source>
        <dbReference type="ARBA" id="ARBA00022801"/>
    </source>
</evidence>
<dbReference type="FunCoup" id="A0A1Y2PB19">
    <property type="interactions" value="199"/>
</dbReference>
<feature type="domain" description="Peptidase S54 rhomboid" evidence="8">
    <location>
        <begin position="47"/>
        <end position="237"/>
    </location>
</feature>
<evidence type="ECO:0000259" key="8">
    <source>
        <dbReference type="Pfam" id="PF01694"/>
    </source>
</evidence>
<name>A0A1Y2PB19_9FLAO</name>
<evidence type="ECO:0000256" key="5">
    <source>
        <dbReference type="ARBA" id="ARBA00022989"/>
    </source>
</evidence>
<dbReference type="GO" id="GO:0016020">
    <property type="term" value="C:membrane"/>
    <property type="evidence" value="ECO:0007669"/>
    <property type="project" value="UniProtKB-SubCell"/>
</dbReference>
<evidence type="ECO:0000256" key="1">
    <source>
        <dbReference type="ARBA" id="ARBA00004141"/>
    </source>
</evidence>
<dbReference type="InterPro" id="IPR050925">
    <property type="entry name" value="Rhomboid_protease_S54"/>
</dbReference>
<keyword evidence="6 7" id="KW-0472">Membrane</keyword>
<keyword evidence="9" id="KW-0645">Protease</keyword>
<accession>A0A1Y2PB19</accession>
<gene>
    <name evidence="9" type="ORF">WH52_09315</name>
</gene>
<keyword evidence="10" id="KW-1185">Reference proteome</keyword>
<dbReference type="AlphaFoldDB" id="A0A1Y2PB19"/>
<comment type="similarity">
    <text evidence="2">Belongs to the peptidase S54 family.</text>
</comment>
<dbReference type="Gene3D" id="1.20.1540.10">
    <property type="entry name" value="Rhomboid-like"/>
    <property type="match status" value="1"/>
</dbReference>
<keyword evidence="5 7" id="KW-1133">Transmembrane helix</keyword>
<evidence type="ECO:0000256" key="3">
    <source>
        <dbReference type="ARBA" id="ARBA00022692"/>
    </source>
</evidence>